<organism evidence="5 6">
    <name type="scientific">Choanephora cucurbitarum</name>
    <dbReference type="NCBI Taxonomy" id="101091"/>
    <lineage>
        <taxon>Eukaryota</taxon>
        <taxon>Fungi</taxon>
        <taxon>Fungi incertae sedis</taxon>
        <taxon>Mucoromycota</taxon>
        <taxon>Mucoromycotina</taxon>
        <taxon>Mucoromycetes</taxon>
        <taxon>Mucorales</taxon>
        <taxon>Mucorineae</taxon>
        <taxon>Choanephoraceae</taxon>
        <taxon>Choanephoroideae</taxon>
        <taxon>Choanephora</taxon>
    </lineage>
</organism>
<sequence>MARNRDRKHNSRKRVRKQEENSSEEEEYEVEKVKSHKVMIENGKSILKYLVKWIGYSDKDNTWEPADSLANAADLVDEYWRLYGGEEKRRQVMKDVQSRTTKRIKSEKPKKTELEQTKEESEEDESDFSESEVNDKTFRTNADWNDILKVKEVKYSKSEKGLEAVVRWADGKLAAYPTSTLAIRSPLKLVDFYEKFLVFEKA</sequence>
<dbReference type="STRING" id="101091.A0A1C7NBQ6"/>
<dbReference type="SMART" id="SM00298">
    <property type="entry name" value="CHROMO"/>
    <property type="match status" value="1"/>
</dbReference>
<dbReference type="Pfam" id="PF00385">
    <property type="entry name" value="Chromo"/>
    <property type="match status" value="1"/>
</dbReference>
<proteinExistence type="predicted"/>
<feature type="compositionally biased region" description="Basic and acidic residues" evidence="3">
    <location>
        <begin position="104"/>
        <end position="119"/>
    </location>
</feature>
<reference evidence="5 6" key="1">
    <citation type="submission" date="2016-03" db="EMBL/GenBank/DDBJ databases">
        <title>Choanephora cucurbitarum.</title>
        <authorList>
            <person name="Min B."/>
            <person name="Park H."/>
            <person name="Park J.-H."/>
            <person name="Shin H.-D."/>
            <person name="Choi I.-G."/>
        </authorList>
    </citation>
    <scope>NUCLEOTIDE SEQUENCE [LARGE SCALE GENOMIC DNA]</scope>
    <source>
        <strain evidence="5 6">KUS-F28377</strain>
    </source>
</reference>
<dbReference type="InterPro" id="IPR017984">
    <property type="entry name" value="Chromo_dom_subgr"/>
</dbReference>
<dbReference type="AlphaFoldDB" id="A0A1C7NBQ6"/>
<dbReference type="EMBL" id="LUGH01000301">
    <property type="protein sequence ID" value="OBZ86418.1"/>
    <property type="molecule type" value="Genomic_DNA"/>
</dbReference>
<dbReference type="PROSITE" id="PS00598">
    <property type="entry name" value="CHROMO_1"/>
    <property type="match status" value="1"/>
</dbReference>
<feature type="compositionally biased region" description="Acidic residues" evidence="3">
    <location>
        <begin position="120"/>
        <end position="132"/>
    </location>
</feature>
<evidence type="ECO:0000313" key="5">
    <source>
        <dbReference type="EMBL" id="OBZ86418.1"/>
    </source>
</evidence>
<dbReference type="GO" id="GO:0005634">
    <property type="term" value="C:nucleus"/>
    <property type="evidence" value="ECO:0007669"/>
    <property type="project" value="UniProtKB-SubCell"/>
</dbReference>
<keyword evidence="2" id="KW-0539">Nucleus</keyword>
<evidence type="ECO:0000256" key="1">
    <source>
        <dbReference type="ARBA" id="ARBA00004123"/>
    </source>
</evidence>
<dbReference type="PRINTS" id="PR00504">
    <property type="entry name" value="CHROMODOMAIN"/>
</dbReference>
<protein>
    <submittedName>
        <fullName evidence="5">Chromo domain-containing protein 2</fullName>
    </submittedName>
</protein>
<dbReference type="Gene3D" id="2.40.50.40">
    <property type="match status" value="2"/>
</dbReference>
<dbReference type="OrthoDB" id="433924at2759"/>
<feature type="compositionally biased region" description="Basic residues" evidence="3">
    <location>
        <begin position="1"/>
        <end position="16"/>
    </location>
</feature>
<evidence type="ECO:0000256" key="3">
    <source>
        <dbReference type="SAM" id="MobiDB-lite"/>
    </source>
</evidence>
<dbReference type="InterPro" id="IPR023779">
    <property type="entry name" value="Chromodomain_CS"/>
</dbReference>
<evidence type="ECO:0000313" key="6">
    <source>
        <dbReference type="Proteomes" id="UP000093000"/>
    </source>
</evidence>
<evidence type="ECO:0000259" key="4">
    <source>
        <dbReference type="PROSITE" id="PS50013"/>
    </source>
</evidence>
<name>A0A1C7NBQ6_9FUNG</name>
<comment type="subcellular location">
    <subcellularLocation>
        <location evidence="1">Nucleus</location>
    </subcellularLocation>
</comment>
<dbReference type="Proteomes" id="UP000093000">
    <property type="component" value="Unassembled WGS sequence"/>
</dbReference>
<dbReference type="SUPFAM" id="SSF54160">
    <property type="entry name" value="Chromo domain-like"/>
    <property type="match status" value="2"/>
</dbReference>
<dbReference type="InterPro" id="IPR023780">
    <property type="entry name" value="Chromo_domain"/>
</dbReference>
<evidence type="ECO:0000256" key="2">
    <source>
        <dbReference type="ARBA" id="ARBA00023242"/>
    </source>
</evidence>
<dbReference type="CDD" id="cd00024">
    <property type="entry name" value="CD_CSD"/>
    <property type="match status" value="1"/>
</dbReference>
<comment type="caution">
    <text evidence="5">The sequence shown here is derived from an EMBL/GenBank/DDBJ whole genome shotgun (WGS) entry which is preliminary data.</text>
</comment>
<feature type="domain" description="Chromo" evidence="4">
    <location>
        <begin position="28"/>
        <end position="91"/>
    </location>
</feature>
<feature type="region of interest" description="Disordered" evidence="3">
    <location>
        <begin position="1"/>
        <end position="33"/>
    </location>
</feature>
<dbReference type="InterPro" id="IPR000953">
    <property type="entry name" value="Chromo/chromo_shadow_dom"/>
</dbReference>
<keyword evidence="6" id="KW-1185">Reference proteome</keyword>
<gene>
    <name evidence="5" type="primary">chp2</name>
    <name evidence="5" type="ORF">A0J61_05541</name>
</gene>
<dbReference type="PANTHER" id="PTHR22812">
    <property type="entry name" value="CHROMOBOX PROTEIN"/>
    <property type="match status" value="1"/>
</dbReference>
<feature type="region of interest" description="Disordered" evidence="3">
    <location>
        <begin position="93"/>
        <end position="134"/>
    </location>
</feature>
<dbReference type="InParanoid" id="A0A1C7NBQ6"/>
<dbReference type="InterPro" id="IPR016197">
    <property type="entry name" value="Chromo-like_dom_sf"/>
</dbReference>
<dbReference type="PROSITE" id="PS50013">
    <property type="entry name" value="CHROMO_2"/>
    <property type="match status" value="1"/>
</dbReference>
<dbReference type="InterPro" id="IPR051219">
    <property type="entry name" value="Heterochromatin_chromo-domain"/>
</dbReference>
<accession>A0A1C7NBQ6</accession>